<dbReference type="InterPro" id="IPR029261">
    <property type="entry name" value="Transposase_Znf"/>
</dbReference>
<dbReference type="PANTHER" id="PTHR33498">
    <property type="entry name" value="TRANSPOSASE FOR INSERTION SEQUENCE ELEMENT IS1557"/>
    <property type="match status" value="1"/>
</dbReference>
<dbReference type="InterPro" id="IPR047951">
    <property type="entry name" value="Transpos_ISL3"/>
</dbReference>
<dbReference type="OrthoDB" id="1428197at2"/>
<dbReference type="RefSeq" id="WP_144257786.1">
    <property type="nucleotide sequence ID" value="NZ_VJZT01000061.1"/>
</dbReference>
<gene>
    <name evidence="4" type="ORF">FNW21_16190</name>
</gene>
<dbReference type="AlphaFoldDB" id="A0A553DI03"/>
<dbReference type="Proteomes" id="UP000316371">
    <property type="component" value="Unassembled WGS sequence"/>
</dbReference>
<feature type="domain" description="Transposase IS204/IS1001/IS1096/IS1165 zinc-finger" evidence="3">
    <location>
        <begin position="43"/>
        <end position="83"/>
    </location>
</feature>
<dbReference type="InterPro" id="IPR032877">
    <property type="entry name" value="Transposase_HTH"/>
</dbReference>
<name>A0A553DI03_9FLAO</name>
<feature type="domain" description="Transposase IS204/IS1001/IS1096/IS1165 DDE" evidence="1">
    <location>
        <begin position="157"/>
        <end position="390"/>
    </location>
</feature>
<feature type="domain" description="Transposase IS204/IS1001/IS1096/IS1165 helix-turn-helix" evidence="2">
    <location>
        <begin position="93"/>
        <end position="141"/>
    </location>
</feature>
<proteinExistence type="predicted"/>
<sequence>MELDGLGILLGVKSPWVLKNIDVQHHTQVIDVYIEYERGSKFECPHCGELCKVHDGNVKRIRHLDLFDYRCYLNIKVPRISCSKDGVKVVHSTPWDRKGNHYSLKFEALIIRLYKEMSASAISRELGEPDNNLWRVFNYWVDKDIIQKFDFKQIKRVCVDETAVKRGHNYISIFTDLDTGKVIFVTEGRKKEVFELFYGWLWDNGGFPGNIELFSMDMSVSYQAGQKEYFSAAEVVFDRFHIKKGMNKALNLVRIEEVKRVESLKKSKYIWLKSEAKLTENQAGRLEQYLSDSTLNTTIAYQIKNKFDQLWNVQSYAIEPMIEKWIQEATSACLKPINTFIKTIRNHYNGIVKSIKTGITNAVSEGLNSVMQLARSRARGYRNPDNFIKMVYYLGNA</sequence>
<dbReference type="Pfam" id="PF14690">
    <property type="entry name" value="Zn_ribbon_ISL3"/>
    <property type="match status" value="1"/>
</dbReference>
<dbReference type="InterPro" id="IPR002560">
    <property type="entry name" value="Transposase_DDE"/>
</dbReference>
<evidence type="ECO:0000259" key="1">
    <source>
        <dbReference type="Pfam" id="PF01610"/>
    </source>
</evidence>
<dbReference type="Pfam" id="PF13542">
    <property type="entry name" value="HTH_Tnp_ISL3"/>
    <property type="match status" value="1"/>
</dbReference>
<keyword evidence="5" id="KW-1185">Reference proteome</keyword>
<dbReference type="NCBIfam" id="NF033550">
    <property type="entry name" value="transpos_ISL3"/>
    <property type="match status" value="1"/>
</dbReference>
<evidence type="ECO:0000313" key="4">
    <source>
        <dbReference type="EMBL" id="TRX32378.1"/>
    </source>
</evidence>
<evidence type="ECO:0000259" key="3">
    <source>
        <dbReference type="Pfam" id="PF14690"/>
    </source>
</evidence>
<evidence type="ECO:0000259" key="2">
    <source>
        <dbReference type="Pfam" id="PF13542"/>
    </source>
</evidence>
<evidence type="ECO:0000313" key="5">
    <source>
        <dbReference type="Proteomes" id="UP000316371"/>
    </source>
</evidence>
<dbReference type="EMBL" id="VJZT01000061">
    <property type="protein sequence ID" value="TRX32378.1"/>
    <property type="molecule type" value="Genomic_DNA"/>
</dbReference>
<accession>A0A553DI03</accession>
<dbReference type="PANTHER" id="PTHR33498:SF1">
    <property type="entry name" value="TRANSPOSASE FOR INSERTION SEQUENCE ELEMENT IS1557"/>
    <property type="match status" value="1"/>
</dbReference>
<organism evidence="4 5">
    <name type="scientific">Flavobacterium restrictum</name>
    <dbReference type="NCBI Taxonomy" id="2594428"/>
    <lineage>
        <taxon>Bacteria</taxon>
        <taxon>Pseudomonadati</taxon>
        <taxon>Bacteroidota</taxon>
        <taxon>Flavobacteriia</taxon>
        <taxon>Flavobacteriales</taxon>
        <taxon>Flavobacteriaceae</taxon>
        <taxon>Flavobacterium</taxon>
    </lineage>
</organism>
<dbReference type="Pfam" id="PF01610">
    <property type="entry name" value="DDE_Tnp_ISL3"/>
    <property type="match status" value="1"/>
</dbReference>
<reference evidence="4 5" key="1">
    <citation type="submission" date="2019-07" db="EMBL/GenBank/DDBJ databases">
        <title>Novel species of Flavobacterium.</title>
        <authorList>
            <person name="Liu Q."/>
            <person name="Xin Y.-H."/>
        </authorList>
    </citation>
    <scope>NUCLEOTIDE SEQUENCE [LARGE SCALE GENOMIC DNA]</scope>
    <source>
        <strain evidence="4 5">LB1R34</strain>
    </source>
</reference>
<protein>
    <submittedName>
        <fullName evidence="4">ISL3 family transposase</fullName>
    </submittedName>
</protein>
<comment type="caution">
    <text evidence="4">The sequence shown here is derived from an EMBL/GenBank/DDBJ whole genome shotgun (WGS) entry which is preliminary data.</text>
</comment>